<dbReference type="EMBL" id="MKIO01000048">
    <property type="protein sequence ID" value="OLP52468.1"/>
    <property type="molecule type" value="Genomic_DNA"/>
</dbReference>
<dbReference type="SUPFAM" id="SSF53448">
    <property type="entry name" value="Nucleotide-diphospho-sugar transferases"/>
    <property type="match status" value="1"/>
</dbReference>
<dbReference type="InterPro" id="IPR029044">
    <property type="entry name" value="Nucleotide-diphossugar_trans"/>
</dbReference>
<dbReference type="InterPro" id="IPR025877">
    <property type="entry name" value="MobA-like_NTP_Trfase"/>
</dbReference>
<comment type="caution">
    <text evidence="3">The sequence shown here is derived from an EMBL/GenBank/DDBJ whole genome shotgun (WGS) entry which is preliminary data.</text>
</comment>
<name>A0A1Q9AC54_9HYPH</name>
<dbReference type="CDD" id="cd04182">
    <property type="entry name" value="GT_2_like_f"/>
    <property type="match status" value="1"/>
</dbReference>
<dbReference type="Gene3D" id="3.90.550.10">
    <property type="entry name" value="Spore Coat Polysaccharide Biosynthesis Protein SpsA, Chain A"/>
    <property type="match status" value="1"/>
</dbReference>
<dbReference type="STRING" id="1672749.BJF92_02505"/>
<evidence type="ECO:0000313" key="5">
    <source>
        <dbReference type="Proteomes" id="UP000186143"/>
    </source>
</evidence>
<dbReference type="Proteomes" id="UP000192652">
    <property type="component" value="Unassembled WGS sequence"/>
</dbReference>
<keyword evidence="6" id="KW-1185">Reference proteome</keyword>
<reference evidence="3 5" key="1">
    <citation type="submission" date="2016-09" db="EMBL/GenBank/DDBJ databases">
        <title>Rhizobium sp. nov., a novel species isolated from the rice rhizosphere.</title>
        <authorList>
            <person name="Zhao J."/>
            <person name="Zhang X."/>
        </authorList>
    </citation>
    <scope>NUCLEOTIDE SEQUENCE [LARGE SCALE GENOMIC DNA]</scope>
    <source>
        <strain evidence="3 5">MH17</strain>
    </source>
</reference>
<evidence type="ECO:0000313" key="6">
    <source>
        <dbReference type="Proteomes" id="UP000192652"/>
    </source>
</evidence>
<evidence type="ECO:0000259" key="2">
    <source>
        <dbReference type="Pfam" id="PF12804"/>
    </source>
</evidence>
<dbReference type="Pfam" id="PF12804">
    <property type="entry name" value="NTP_transf_3"/>
    <property type="match status" value="1"/>
</dbReference>
<organism evidence="3 5">
    <name type="scientific">Xaviernesmea rhizosphaerae</name>
    <dbReference type="NCBI Taxonomy" id="1672749"/>
    <lineage>
        <taxon>Bacteria</taxon>
        <taxon>Pseudomonadati</taxon>
        <taxon>Pseudomonadota</taxon>
        <taxon>Alphaproteobacteria</taxon>
        <taxon>Hyphomicrobiales</taxon>
        <taxon>Rhizobiaceae</taxon>
        <taxon>Rhizobium/Agrobacterium group</taxon>
        <taxon>Xaviernesmea</taxon>
    </lineage>
</organism>
<dbReference type="RefSeq" id="WP_075637291.1">
    <property type="nucleotide sequence ID" value="NZ_MKIO01000048.1"/>
</dbReference>
<proteinExistence type="predicted"/>
<protein>
    <recommendedName>
        <fullName evidence="2">MobA-like NTP transferase domain-containing protein</fullName>
    </recommendedName>
</protein>
<keyword evidence="1" id="KW-0460">Magnesium</keyword>
<feature type="domain" description="MobA-like NTP transferase" evidence="2">
    <location>
        <begin position="14"/>
        <end position="184"/>
    </location>
</feature>
<accession>A0A1Q9AC54</accession>
<dbReference type="EMBL" id="MSPX01000022">
    <property type="protein sequence ID" value="OQP84225.1"/>
    <property type="molecule type" value="Genomic_DNA"/>
</dbReference>
<evidence type="ECO:0000313" key="4">
    <source>
        <dbReference type="EMBL" id="OQP84225.1"/>
    </source>
</evidence>
<dbReference type="PANTHER" id="PTHR43777:SF1">
    <property type="entry name" value="MOLYBDENUM COFACTOR CYTIDYLYLTRANSFERASE"/>
    <property type="match status" value="1"/>
</dbReference>
<dbReference type="Proteomes" id="UP000186143">
    <property type="component" value="Unassembled WGS sequence"/>
</dbReference>
<evidence type="ECO:0000256" key="1">
    <source>
        <dbReference type="ARBA" id="ARBA00022842"/>
    </source>
</evidence>
<reference evidence="4" key="2">
    <citation type="submission" date="2016-12" db="EMBL/GenBank/DDBJ databases">
        <authorList>
            <person name="Zhang X."/>
            <person name="Zhao J."/>
        </authorList>
    </citation>
    <scope>NUCLEOTIDE SEQUENCE</scope>
    <source>
        <strain evidence="4">RD15</strain>
    </source>
</reference>
<sequence>MSLNRTRPSSVALLLLAAGASRRMGGPNKLLARFGGVPLVRRMAAIALASRAREVTVVTGDRAQAIEAALAGLSLRLLHNPDHAQGMGSSLALGVRHLSTLTTAGSMRMDAPKGILVMLADMPGLTHDDLDLLITRFEQAGTQAIVRATSEGRPGNPVILPRSLFPALAALTGDEGARRIIAATDIPVLAVELGPAAHLDVDTPQALVAAGGVPDG</sequence>
<evidence type="ECO:0000313" key="3">
    <source>
        <dbReference type="EMBL" id="OLP52468.1"/>
    </source>
</evidence>
<dbReference type="GO" id="GO:0016779">
    <property type="term" value="F:nucleotidyltransferase activity"/>
    <property type="evidence" value="ECO:0007669"/>
    <property type="project" value="UniProtKB-ARBA"/>
</dbReference>
<reference evidence="4 6" key="3">
    <citation type="journal article" date="2017" name="Antonie Van Leeuwenhoek">
        <title>Rhizobium rhizosphaerae sp. nov., a novel species isolated from rice rhizosphere.</title>
        <authorList>
            <person name="Zhao J.J."/>
            <person name="Zhang J."/>
            <person name="Zhang R.J."/>
            <person name="Zhang C.W."/>
            <person name="Yin H.Q."/>
            <person name="Zhang X.X."/>
        </authorList>
    </citation>
    <scope>NUCLEOTIDE SEQUENCE [LARGE SCALE GENOMIC DNA]</scope>
    <source>
        <strain evidence="4 6">RD15</strain>
    </source>
</reference>
<dbReference type="OrthoDB" id="9779263at2"/>
<dbReference type="AlphaFoldDB" id="A0A1Q9AC54"/>
<gene>
    <name evidence="3" type="ORF">BJF92_02505</name>
    <name evidence="4" type="ORF">BTR14_19925</name>
</gene>
<dbReference type="PANTHER" id="PTHR43777">
    <property type="entry name" value="MOLYBDENUM COFACTOR CYTIDYLYLTRANSFERASE"/>
    <property type="match status" value="1"/>
</dbReference>